<accession>A0A9W7E7J1</accession>
<organism evidence="1 2">
    <name type="scientific">Triparma laevis f. longispina</name>
    <dbReference type="NCBI Taxonomy" id="1714387"/>
    <lineage>
        <taxon>Eukaryota</taxon>
        <taxon>Sar</taxon>
        <taxon>Stramenopiles</taxon>
        <taxon>Ochrophyta</taxon>
        <taxon>Bolidophyceae</taxon>
        <taxon>Parmales</taxon>
        <taxon>Triparmaceae</taxon>
        <taxon>Triparma</taxon>
    </lineage>
</organism>
<dbReference type="Pfam" id="PF06677">
    <property type="entry name" value="Auto_anti-p27"/>
    <property type="match status" value="2"/>
</dbReference>
<dbReference type="Proteomes" id="UP001165122">
    <property type="component" value="Unassembled WGS sequence"/>
</dbReference>
<keyword evidence="2" id="KW-1185">Reference proteome</keyword>
<sequence>MDVEIGQILLKGGALLDCHPCPVCTTPLVSLPATERTTPLLNLPYCCNCALHVDFTRSIPSTNAAPSQPERASPTVLNNALDLLGEDEEEDTWPDDLTEKAKKYVPTGSAVKVEVASSEKNMSNKKADEGSALMAKALLRGDMMLNESCHCGLIKMRGKDGVYCVSCGVAAAATCCVPEVTGGAEEVVREEGEDEAALELKLRMAMMDVKKVKEREPSKLGEYMLKGWTMLNRNCDRAGCHSVWVGKGSVQKCPDCGATDDDNNDGGEDNVDVYDALLDNVPASLSRPNRAPTPEMYISASDDDEDEDAPRPFFTDVDVKTGEMLMAGWTLTGEGCKSGGGIGVVMRKDGKRWCSCCDGKALQVVKKVVKEVVKVKEEVTKPFSNPSFVSRSAYSIPTNNNISSSTPTTTNNNITYQTILNRIEEATQNLSTCDLSDPTTTFHWAETIERLSRAGKAFLEMNAK</sequence>
<dbReference type="InterPro" id="IPR009563">
    <property type="entry name" value="SSSCA1"/>
</dbReference>
<dbReference type="AlphaFoldDB" id="A0A9W7E7J1"/>
<dbReference type="InterPro" id="IPR051888">
    <property type="entry name" value="UPF0148_domain"/>
</dbReference>
<dbReference type="PANTHER" id="PTHR16537:SF1">
    <property type="entry name" value="PROTEIN ZNRD2"/>
    <property type="match status" value="1"/>
</dbReference>
<reference evidence="2" key="1">
    <citation type="journal article" date="2023" name="Commun. Biol.">
        <title>Genome analysis of Parmales, the sister group of diatoms, reveals the evolutionary specialization of diatoms from phago-mixotrophs to photoautotrophs.</title>
        <authorList>
            <person name="Ban H."/>
            <person name="Sato S."/>
            <person name="Yoshikawa S."/>
            <person name="Yamada K."/>
            <person name="Nakamura Y."/>
            <person name="Ichinomiya M."/>
            <person name="Sato N."/>
            <person name="Blanc-Mathieu R."/>
            <person name="Endo H."/>
            <person name="Kuwata A."/>
            <person name="Ogata H."/>
        </authorList>
    </citation>
    <scope>NUCLEOTIDE SEQUENCE [LARGE SCALE GENOMIC DNA]</scope>
    <source>
        <strain evidence="2">NIES 3700</strain>
    </source>
</reference>
<proteinExistence type="predicted"/>
<gene>
    <name evidence="1" type="ORF">TrLO_g14928</name>
</gene>
<dbReference type="EMBL" id="BRXW01000599">
    <property type="protein sequence ID" value="GMH68867.1"/>
    <property type="molecule type" value="Genomic_DNA"/>
</dbReference>
<dbReference type="PANTHER" id="PTHR16537">
    <property type="entry name" value="SJOEGREN SYNDROME/SCLERODERMA AUTOANTIGEN 1"/>
    <property type="match status" value="1"/>
</dbReference>
<evidence type="ECO:0000313" key="2">
    <source>
        <dbReference type="Proteomes" id="UP001165122"/>
    </source>
</evidence>
<comment type="caution">
    <text evidence="1">The sequence shown here is derived from an EMBL/GenBank/DDBJ whole genome shotgun (WGS) entry which is preliminary data.</text>
</comment>
<dbReference type="OrthoDB" id="10387993at2759"/>
<evidence type="ECO:0000313" key="1">
    <source>
        <dbReference type="EMBL" id="GMH68867.1"/>
    </source>
</evidence>
<protein>
    <submittedName>
        <fullName evidence="1">Uncharacterized protein</fullName>
    </submittedName>
</protein>
<name>A0A9W7E7J1_9STRA</name>